<comment type="caution">
    <text evidence="3">The sequence shown here is derived from an EMBL/GenBank/DDBJ whole genome shotgun (WGS) entry which is preliminary data.</text>
</comment>
<dbReference type="InterPro" id="IPR013785">
    <property type="entry name" value="Aldolase_TIM"/>
</dbReference>
<dbReference type="PANTHER" id="PTHR38435:SF2">
    <property type="entry name" value="DUF871 DOMAIN-CONTAINING PROTEIN"/>
    <property type="match status" value="1"/>
</dbReference>
<evidence type="ECO:0000259" key="2">
    <source>
        <dbReference type="Pfam" id="PF19200"/>
    </source>
</evidence>
<dbReference type="Pfam" id="PF19200">
    <property type="entry name" value="MupG_N"/>
    <property type="match status" value="1"/>
</dbReference>
<keyword evidence="4" id="KW-1185">Reference proteome</keyword>
<feature type="domain" description="6-phospho-N-acetylmuramidase C-terminal" evidence="1">
    <location>
        <begin position="252"/>
        <end position="347"/>
    </location>
</feature>
<dbReference type="InterPro" id="IPR043894">
    <property type="entry name" value="MupG_C"/>
</dbReference>
<reference evidence="3" key="1">
    <citation type="submission" date="2020-09" db="EMBL/GenBank/DDBJ databases">
        <title>Genomic insights into the novelty and pathogenicity of a unique biofilm-forming Enterococcus sp. bacteria (Enterococcus lacertideformus) identified in reptiles.</title>
        <authorList>
            <person name="Agius J.E."/>
            <person name="Phalen D.N."/>
            <person name="Rose K."/>
            <person name="Eden J.-S."/>
        </authorList>
    </citation>
    <scope>NUCLEOTIDE SEQUENCE</scope>
    <source>
        <strain evidence="3">PHRS 0518</strain>
    </source>
</reference>
<evidence type="ECO:0000259" key="1">
    <source>
        <dbReference type="Pfam" id="PF05913"/>
    </source>
</evidence>
<dbReference type="Gene3D" id="2.40.100.10">
    <property type="entry name" value="Cyclophilin-like"/>
    <property type="match status" value="1"/>
</dbReference>
<sequence>MFGFSVFMNNDLTEEKKNYIQKMAKNGFVGMFTSMHIPEDDRFAYKKRLTELGECAQQHQLDLMVDISGDALNQAGFSFDDLETLKKIGVTGLRMDYHISNEQIAKWSHQMRISLNASTITTQDVLELKTAHADFSNLEAWHNYYPRPETGLDRNWYQEKNQWLKQQGFTIQGFVAGNEALRGPLHQGLPTLEIHRYTHPLAAALDLSTCGTDLVYIGDGGLSEDVQEQFAAYQNDKILLLHAEVMDSYLYDYILGSHTNRQDEARDVIRSADARFKEIPQILPRDTKERKKGTVTIDNERYLRYMGEIQITKKDLPADEKVNCVAQISQKDLPLLEQIHAGDKFKIIRKEGKLNEAD</sequence>
<dbReference type="InterPro" id="IPR043797">
    <property type="entry name" value="MupG_N"/>
</dbReference>
<dbReference type="InterPro" id="IPR017853">
    <property type="entry name" value="GH"/>
</dbReference>
<dbReference type="PANTHER" id="PTHR38435">
    <property type="match status" value="1"/>
</dbReference>
<evidence type="ECO:0000313" key="3">
    <source>
        <dbReference type="EMBL" id="MBF8807595.1"/>
    </source>
</evidence>
<dbReference type="AlphaFoldDB" id="A0A931AVH6"/>
<gene>
    <name evidence="3" type="ORF">IC227_03405</name>
</gene>
<dbReference type="EMBL" id="JADAKE010000010">
    <property type="protein sequence ID" value="MBF8807595.1"/>
    <property type="molecule type" value="Genomic_DNA"/>
</dbReference>
<proteinExistence type="predicted"/>
<dbReference type="Pfam" id="PF05913">
    <property type="entry name" value="MupG_C"/>
    <property type="match status" value="1"/>
</dbReference>
<dbReference type="Gene3D" id="3.20.20.70">
    <property type="entry name" value="Aldolase class I"/>
    <property type="match status" value="1"/>
</dbReference>
<dbReference type="InterPro" id="IPR008589">
    <property type="entry name" value="MupG"/>
</dbReference>
<dbReference type="SUPFAM" id="SSF51445">
    <property type="entry name" value="(Trans)glycosidases"/>
    <property type="match status" value="1"/>
</dbReference>
<accession>A0A931AVH6</accession>
<protein>
    <submittedName>
        <fullName evidence="3">DUF871 domain-containing protein</fullName>
    </submittedName>
</protein>
<name>A0A931AVH6_9ENTE</name>
<dbReference type="Proteomes" id="UP000637757">
    <property type="component" value="Unassembled WGS sequence"/>
</dbReference>
<dbReference type="InterPro" id="IPR029000">
    <property type="entry name" value="Cyclophilin-like_dom_sf"/>
</dbReference>
<evidence type="ECO:0000313" key="4">
    <source>
        <dbReference type="Proteomes" id="UP000637757"/>
    </source>
</evidence>
<dbReference type="SUPFAM" id="SSF50891">
    <property type="entry name" value="Cyclophilin-like"/>
    <property type="match status" value="1"/>
</dbReference>
<feature type="domain" description="6-phospho-N-acetylmuramidase N-terminal" evidence="2">
    <location>
        <begin position="2"/>
        <end position="231"/>
    </location>
</feature>
<organism evidence="3 4">
    <name type="scientific">Enterococcus lacertideformus</name>
    <dbReference type="NCBI Taxonomy" id="2771493"/>
    <lineage>
        <taxon>Bacteria</taxon>
        <taxon>Bacillati</taxon>
        <taxon>Bacillota</taxon>
        <taxon>Bacilli</taxon>
        <taxon>Lactobacillales</taxon>
        <taxon>Enterococcaceae</taxon>
        <taxon>Enterococcus</taxon>
    </lineage>
</organism>